<keyword evidence="2" id="KW-1185">Reference proteome</keyword>
<reference evidence="1" key="1">
    <citation type="submission" date="2021-06" db="EMBL/GenBank/DDBJ databases">
        <authorList>
            <person name="Kallberg Y."/>
            <person name="Tangrot J."/>
            <person name="Rosling A."/>
        </authorList>
    </citation>
    <scope>NUCLEOTIDE SEQUENCE</scope>
    <source>
        <strain evidence="1">IN212</strain>
    </source>
</reference>
<dbReference type="EMBL" id="CAJVPZ010002519">
    <property type="protein sequence ID" value="CAG8514716.1"/>
    <property type="molecule type" value="Genomic_DNA"/>
</dbReference>
<evidence type="ECO:0000313" key="1">
    <source>
        <dbReference type="EMBL" id="CAG8514716.1"/>
    </source>
</evidence>
<organism evidence="1 2">
    <name type="scientific">Racocetra fulgida</name>
    <dbReference type="NCBI Taxonomy" id="60492"/>
    <lineage>
        <taxon>Eukaryota</taxon>
        <taxon>Fungi</taxon>
        <taxon>Fungi incertae sedis</taxon>
        <taxon>Mucoromycota</taxon>
        <taxon>Glomeromycotina</taxon>
        <taxon>Glomeromycetes</taxon>
        <taxon>Diversisporales</taxon>
        <taxon>Gigasporaceae</taxon>
        <taxon>Racocetra</taxon>
    </lineage>
</organism>
<feature type="non-terminal residue" evidence="1">
    <location>
        <position position="1"/>
    </location>
</feature>
<accession>A0A9N9A056</accession>
<dbReference type="Proteomes" id="UP000789396">
    <property type="component" value="Unassembled WGS sequence"/>
</dbReference>
<comment type="caution">
    <text evidence="1">The sequence shown here is derived from an EMBL/GenBank/DDBJ whole genome shotgun (WGS) entry which is preliminary data.</text>
</comment>
<dbReference type="AlphaFoldDB" id="A0A9N9A056"/>
<sequence>AMNSQYSTAYKSVPYKLVFGQLPHCDTNLVNLLENNNYLHTSDEESSSSSDSLTLSSETDSQLTIISEFNNNIKNSEIDPFYFEET</sequence>
<evidence type="ECO:0000313" key="2">
    <source>
        <dbReference type="Proteomes" id="UP000789396"/>
    </source>
</evidence>
<protein>
    <submittedName>
        <fullName evidence="1">10901_t:CDS:1</fullName>
    </submittedName>
</protein>
<gene>
    <name evidence="1" type="ORF">RFULGI_LOCUS3063</name>
</gene>
<proteinExistence type="predicted"/>
<name>A0A9N9A056_9GLOM</name>